<sequence>MECYPRNIYFSSSLVVENKTCLFHFVSRLESETLARDHKTPWPAGGHETVLAREEPPQDGENDGVLKH</sequence>
<dbReference type="Proteomes" id="UP000747542">
    <property type="component" value="Unassembled WGS sequence"/>
</dbReference>
<evidence type="ECO:0000313" key="2">
    <source>
        <dbReference type="EMBL" id="KAG7173343.1"/>
    </source>
</evidence>
<evidence type="ECO:0000256" key="1">
    <source>
        <dbReference type="SAM" id="MobiDB-lite"/>
    </source>
</evidence>
<dbReference type="AlphaFoldDB" id="A0A8J5TJJ2"/>
<comment type="caution">
    <text evidence="2">The sequence shown here is derived from an EMBL/GenBank/DDBJ whole genome shotgun (WGS) entry which is preliminary data.</text>
</comment>
<organism evidence="2 3">
    <name type="scientific">Homarus americanus</name>
    <name type="common">American lobster</name>
    <dbReference type="NCBI Taxonomy" id="6706"/>
    <lineage>
        <taxon>Eukaryota</taxon>
        <taxon>Metazoa</taxon>
        <taxon>Ecdysozoa</taxon>
        <taxon>Arthropoda</taxon>
        <taxon>Crustacea</taxon>
        <taxon>Multicrustacea</taxon>
        <taxon>Malacostraca</taxon>
        <taxon>Eumalacostraca</taxon>
        <taxon>Eucarida</taxon>
        <taxon>Decapoda</taxon>
        <taxon>Pleocyemata</taxon>
        <taxon>Astacidea</taxon>
        <taxon>Nephropoidea</taxon>
        <taxon>Nephropidae</taxon>
        <taxon>Homarus</taxon>
    </lineage>
</organism>
<keyword evidence="3" id="KW-1185">Reference proteome</keyword>
<evidence type="ECO:0000313" key="3">
    <source>
        <dbReference type="Proteomes" id="UP000747542"/>
    </source>
</evidence>
<accession>A0A8J5TJJ2</accession>
<protein>
    <submittedName>
        <fullName evidence="2">Uncharacterized protein</fullName>
    </submittedName>
</protein>
<proteinExistence type="predicted"/>
<gene>
    <name evidence="2" type="ORF">Hamer_G024034</name>
</gene>
<name>A0A8J5TJJ2_HOMAM</name>
<dbReference type="EMBL" id="JAHLQT010009989">
    <property type="protein sequence ID" value="KAG7173343.1"/>
    <property type="molecule type" value="Genomic_DNA"/>
</dbReference>
<feature type="region of interest" description="Disordered" evidence="1">
    <location>
        <begin position="36"/>
        <end position="68"/>
    </location>
</feature>
<reference evidence="2" key="1">
    <citation type="journal article" date="2021" name="Sci. Adv.">
        <title>The American lobster genome reveals insights on longevity, neural, and immune adaptations.</title>
        <authorList>
            <person name="Polinski J.M."/>
            <person name="Zimin A.V."/>
            <person name="Clark K.F."/>
            <person name="Kohn A.B."/>
            <person name="Sadowski N."/>
            <person name="Timp W."/>
            <person name="Ptitsyn A."/>
            <person name="Khanna P."/>
            <person name="Romanova D.Y."/>
            <person name="Williams P."/>
            <person name="Greenwood S.J."/>
            <person name="Moroz L.L."/>
            <person name="Walt D.R."/>
            <person name="Bodnar A.G."/>
        </authorList>
    </citation>
    <scope>NUCLEOTIDE SEQUENCE</scope>
    <source>
        <strain evidence="2">GMGI-L3</strain>
    </source>
</reference>